<dbReference type="PANTHER" id="PTHR33744:SF15">
    <property type="entry name" value="CARBOHYDRATE DIACID REGULATOR"/>
    <property type="match status" value="1"/>
</dbReference>
<gene>
    <name evidence="2" type="ORF">BC6307_03790</name>
</gene>
<organism evidence="2 3">
    <name type="scientific">Sutcliffiella cohnii</name>
    <dbReference type="NCBI Taxonomy" id="33932"/>
    <lineage>
        <taxon>Bacteria</taxon>
        <taxon>Bacillati</taxon>
        <taxon>Bacillota</taxon>
        <taxon>Bacilli</taxon>
        <taxon>Bacillales</taxon>
        <taxon>Bacillaceae</taxon>
        <taxon>Sutcliffiella</taxon>
    </lineage>
</organism>
<dbReference type="STRING" id="1314751.GCA_001591425_02745"/>
<feature type="domain" description="PucR C-terminal helix-turn-helix" evidence="1">
    <location>
        <begin position="242"/>
        <end position="299"/>
    </location>
</feature>
<dbReference type="Pfam" id="PF13556">
    <property type="entry name" value="HTH_30"/>
    <property type="match status" value="1"/>
</dbReference>
<dbReference type="KEGG" id="bcoh:BC6307_03790"/>
<dbReference type="InterPro" id="IPR051448">
    <property type="entry name" value="CdaR-like_regulators"/>
</dbReference>
<dbReference type="InterPro" id="IPR042070">
    <property type="entry name" value="PucR_C-HTH_sf"/>
</dbReference>
<reference evidence="2 3" key="1">
    <citation type="submission" date="2016-12" db="EMBL/GenBank/DDBJ databases">
        <title>The whole genome sequencing and assembly of Bacillus cohnii DSM 6307T strain.</title>
        <authorList>
            <person name="Lee Y.-J."/>
            <person name="Yi H."/>
            <person name="Bahn Y.-S."/>
            <person name="Kim J.F."/>
            <person name="Lee D.-W."/>
        </authorList>
    </citation>
    <scope>NUCLEOTIDE SEQUENCE [LARGE SCALE GENOMIC DNA]</scope>
    <source>
        <strain evidence="2 3">DSM 6307</strain>
    </source>
</reference>
<name>A0A223KM69_9BACI</name>
<dbReference type="EMBL" id="CP018866">
    <property type="protein sequence ID" value="AST90458.1"/>
    <property type="molecule type" value="Genomic_DNA"/>
</dbReference>
<evidence type="ECO:0000313" key="3">
    <source>
        <dbReference type="Proteomes" id="UP000215224"/>
    </source>
</evidence>
<protein>
    <recommendedName>
        <fullName evidence="1">PucR C-terminal helix-turn-helix domain-containing protein</fullName>
    </recommendedName>
</protein>
<evidence type="ECO:0000313" key="2">
    <source>
        <dbReference type="EMBL" id="AST90458.1"/>
    </source>
</evidence>
<proteinExistence type="predicted"/>
<sequence length="308" mass="36754">MLRSLQQLYKDQLLITDEPMNFEQYNWFCYNDQYIGILKASIAPRELQLLHTFMEPVSEKPFHLSELEKWWHSFLYNRNEMDVELMEQELLFSENDMFRFIQFRFSKPFQLKKNWKEAMGAFFEPSIEIIWTSHQSGVIIERDTSTEEDVDFINIIETTASDFYENLRLFVGSFHPFSEKTTQFFQLEETCFQIALTYNKKQSIYSLEETMPYLLIDQLDDNILQLMRDSFLHSFPMEEDDLLQNVKVFIENNLNVSLTAKKLYLHRNSVQYRIDKFIEKTGLDIKNFQGAFLAYLAILLIEADRNGG</sequence>
<evidence type="ECO:0000259" key="1">
    <source>
        <dbReference type="Pfam" id="PF13556"/>
    </source>
</evidence>
<dbReference type="PANTHER" id="PTHR33744">
    <property type="entry name" value="CARBOHYDRATE DIACID REGULATOR"/>
    <property type="match status" value="1"/>
</dbReference>
<dbReference type="RefSeq" id="WP_066417146.1">
    <property type="nucleotide sequence ID" value="NZ_CP018866.1"/>
</dbReference>
<keyword evidence="3" id="KW-1185">Reference proteome</keyword>
<dbReference type="Proteomes" id="UP000215224">
    <property type="component" value="Chromosome"/>
</dbReference>
<dbReference type="InterPro" id="IPR025736">
    <property type="entry name" value="PucR_C-HTH_dom"/>
</dbReference>
<accession>A0A223KM69</accession>
<dbReference type="AlphaFoldDB" id="A0A223KM69"/>
<dbReference type="Gene3D" id="1.10.10.2840">
    <property type="entry name" value="PucR C-terminal helix-turn-helix domain"/>
    <property type="match status" value="1"/>
</dbReference>